<organism evidence="3 4">
    <name type="scientific">Rosistilla ulvae</name>
    <dbReference type="NCBI Taxonomy" id="1930277"/>
    <lineage>
        <taxon>Bacteria</taxon>
        <taxon>Pseudomonadati</taxon>
        <taxon>Planctomycetota</taxon>
        <taxon>Planctomycetia</taxon>
        <taxon>Pirellulales</taxon>
        <taxon>Pirellulaceae</taxon>
        <taxon>Rosistilla</taxon>
    </lineage>
</organism>
<reference evidence="3 4" key="1">
    <citation type="submission" date="2019-02" db="EMBL/GenBank/DDBJ databases">
        <title>Deep-cultivation of Planctomycetes and their phenomic and genomic characterization uncovers novel biology.</title>
        <authorList>
            <person name="Wiegand S."/>
            <person name="Jogler M."/>
            <person name="Boedeker C."/>
            <person name="Pinto D."/>
            <person name="Vollmers J."/>
            <person name="Rivas-Marin E."/>
            <person name="Kohn T."/>
            <person name="Peeters S.H."/>
            <person name="Heuer A."/>
            <person name="Rast P."/>
            <person name="Oberbeckmann S."/>
            <person name="Bunk B."/>
            <person name="Jeske O."/>
            <person name="Meyerdierks A."/>
            <person name="Storesund J.E."/>
            <person name="Kallscheuer N."/>
            <person name="Luecker S."/>
            <person name="Lage O.M."/>
            <person name="Pohl T."/>
            <person name="Merkel B.J."/>
            <person name="Hornburger P."/>
            <person name="Mueller R.-W."/>
            <person name="Bruemmer F."/>
            <person name="Labrenz M."/>
            <person name="Spormann A.M."/>
            <person name="Op den Camp H."/>
            <person name="Overmann J."/>
            <person name="Amann R."/>
            <person name="Jetten M.S.M."/>
            <person name="Mascher T."/>
            <person name="Medema M.H."/>
            <person name="Devos D.P."/>
            <person name="Kaster A.-K."/>
            <person name="Ovreas L."/>
            <person name="Rohde M."/>
            <person name="Galperin M.Y."/>
            <person name="Jogler C."/>
        </authorList>
    </citation>
    <scope>NUCLEOTIDE SEQUENCE [LARGE SCALE GENOMIC DNA]</scope>
    <source>
        <strain evidence="3 4">EC9</strain>
    </source>
</reference>
<evidence type="ECO:0000256" key="2">
    <source>
        <dbReference type="SAM" id="SignalP"/>
    </source>
</evidence>
<dbReference type="PROSITE" id="PS51257">
    <property type="entry name" value="PROKAR_LIPOPROTEIN"/>
    <property type="match status" value="1"/>
</dbReference>
<dbReference type="RefSeq" id="WP_218934278.1">
    <property type="nucleotide sequence ID" value="NZ_CP036261.1"/>
</dbReference>
<evidence type="ECO:0000313" key="3">
    <source>
        <dbReference type="EMBL" id="QDS89912.1"/>
    </source>
</evidence>
<feature type="signal peptide" evidence="2">
    <location>
        <begin position="1"/>
        <end position="21"/>
    </location>
</feature>
<feature type="chain" id="PRO_5022013369" description="Lipoprotein" evidence="2">
    <location>
        <begin position="22"/>
        <end position="126"/>
    </location>
</feature>
<dbReference type="Proteomes" id="UP000319557">
    <property type="component" value="Chromosome"/>
</dbReference>
<keyword evidence="2" id="KW-0732">Signal</keyword>
<dbReference type="EMBL" id="CP036261">
    <property type="protein sequence ID" value="QDS89912.1"/>
    <property type="molecule type" value="Genomic_DNA"/>
</dbReference>
<feature type="compositionally biased region" description="Low complexity" evidence="1">
    <location>
        <begin position="83"/>
        <end position="93"/>
    </location>
</feature>
<feature type="region of interest" description="Disordered" evidence="1">
    <location>
        <begin position="83"/>
        <end position="126"/>
    </location>
</feature>
<gene>
    <name evidence="3" type="ORF">EC9_41140</name>
</gene>
<accession>A0A517M4W4</accession>
<dbReference type="AlphaFoldDB" id="A0A517M4W4"/>
<dbReference type="KEGG" id="ruv:EC9_41140"/>
<name>A0A517M4W4_9BACT</name>
<keyword evidence="4" id="KW-1185">Reference proteome</keyword>
<evidence type="ECO:0000256" key="1">
    <source>
        <dbReference type="SAM" id="MobiDB-lite"/>
    </source>
</evidence>
<proteinExistence type="predicted"/>
<evidence type="ECO:0000313" key="4">
    <source>
        <dbReference type="Proteomes" id="UP000319557"/>
    </source>
</evidence>
<protein>
    <recommendedName>
        <fullName evidence="5">Lipoprotein</fullName>
    </recommendedName>
</protein>
<evidence type="ECO:0008006" key="5">
    <source>
        <dbReference type="Google" id="ProtNLM"/>
    </source>
</evidence>
<sequence precursor="true">MNARFVMLVAAVSMTALTGCAGMGPGLCGNLGAPCGAACGAATSPAYDYAPAATGGCGCGTDAYSGYSTGVVTDGMGPYSDSGYQGGWQSSQGVPQPGQYSDGGYVVPNGTGNNMAPVPQLPQPAN</sequence>